<dbReference type="Gene3D" id="3.30.750.24">
    <property type="entry name" value="STAS domain"/>
    <property type="match status" value="1"/>
</dbReference>
<dbReference type="RefSeq" id="WP_173013366.1">
    <property type="nucleotide sequence ID" value="NZ_AP019860.1"/>
</dbReference>
<accession>A0A5S9F4V6</accession>
<dbReference type="NCBIfam" id="TIGR00277">
    <property type="entry name" value="HDIG"/>
    <property type="match status" value="1"/>
</dbReference>
<dbReference type="InterPro" id="IPR003607">
    <property type="entry name" value="HD/PDEase_dom"/>
</dbReference>
<dbReference type="KEGG" id="uam:UABAM_03362"/>
<dbReference type="SUPFAM" id="SSF109604">
    <property type="entry name" value="HD-domain/PDEase-like"/>
    <property type="match status" value="1"/>
</dbReference>
<proteinExistence type="predicted"/>
<dbReference type="PROSITE" id="PS50801">
    <property type="entry name" value="STAS"/>
    <property type="match status" value="1"/>
</dbReference>
<keyword evidence="4" id="KW-1185">Reference proteome</keyword>
<evidence type="ECO:0000313" key="4">
    <source>
        <dbReference type="Proteomes" id="UP000326354"/>
    </source>
</evidence>
<evidence type="ECO:0000259" key="2">
    <source>
        <dbReference type="PROSITE" id="PS51833"/>
    </source>
</evidence>
<feature type="domain" description="STAS" evidence="1">
    <location>
        <begin position="18"/>
        <end position="94"/>
    </location>
</feature>
<name>A0A5S9F4V6_UABAM</name>
<dbReference type="EMBL" id="AP019860">
    <property type="protein sequence ID" value="BBM84999.1"/>
    <property type="molecule type" value="Genomic_DNA"/>
</dbReference>
<dbReference type="AlphaFoldDB" id="A0A5S9F4V6"/>
<reference evidence="3 4" key="1">
    <citation type="submission" date="2019-08" db="EMBL/GenBank/DDBJ databases">
        <title>Complete genome sequence of Candidatus Uab amorphum.</title>
        <authorList>
            <person name="Shiratori T."/>
            <person name="Suzuki S."/>
            <person name="Kakizawa Y."/>
            <person name="Ishida K."/>
        </authorList>
    </citation>
    <scope>NUCLEOTIDE SEQUENCE [LARGE SCALE GENOMIC DNA]</scope>
    <source>
        <strain evidence="3 4">SRT547</strain>
    </source>
</reference>
<feature type="domain" description="HDOD" evidence="2">
    <location>
        <begin position="140"/>
        <end position="329"/>
    </location>
</feature>
<dbReference type="PROSITE" id="PS51833">
    <property type="entry name" value="HDOD"/>
    <property type="match status" value="1"/>
</dbReference>
<dbReference type="CDD" id="cd00077">
    <property type="entry name" value="HDc"/>
    <property type="match status" value="1"/>
</dbReference>
<dbReference type="InterPro" id="IPR052340">
    <property type="entry name" value="RNase_Y/CdgJ"/>
</dbReference>
<dbReference type="PANTHER" id="PTHR33525">
    <property type="match status" value="1"/>
</dbReference>
<gene>
    <name evidence="3" type="ORF">UABAM_03362</name>
</gene>
<dbReference type="InterPro" id="IPR036513">
    <property type="entry name" value="STAS_dom_sf"/>
</dbReference>
<dbReference type="Pfam" id="PF01740">
    <property type="entry name" value="STAS"/>
    <property type="match status" value="1"/>
</dbReference>
<dbReference type="InterPro" id="IPR006675">
    <property type="entry name" value="HDIG_dom"/>
</dbReference>
<evidence type="ECO:0000313" key="3">
    <source>
        <dbReference type="EMBL" id="BBM84999.1"/>
    </source>
</evidence>
<dbReference type="SUPFAM" id="SSF52091">
    <property type="entry name" value="SpoIIaa-like"/>
    <property type="match status" value="1"/>
</dbReference>
<sequence length="393" mass="44487">MLTLDIENRKVKQQSACIVKISGSLDNANINKISPLQVAENIHYFILDFANVKYINHGGMSFLIDTAEKISQTAQCFCIHLNSKIQTIFRSVGLNLLYTVKENLSDIFCVAPKLNRKILDKRDLQFLDYLQKNLKNKIDLPLLPATALRLMDLSANPNSNLNELEKTIKDDVTITTVLLKTANSISFAGNWPVETVQSAIVRLGRKRLRSMIMSLTLACTVIKGNKIDLLARDLWNHSMSCAHLSSSIAKELGVDDGVVFAGGLLHDIHKAVLLSICRKIYKKQGDYFPTVTVLQNIYDSYFEQVTKKIASEWHLPQNLVFAIRNTFYSTPENKEQAVVSFASKLIDYIEKNLDDFFSFATAEIDLLQIRRNDVYKLIGRGQRIYCSLKQSKT</sequence>
<evidence type="ECO:0000259" key="1">
    <source>
        <dbReference type="PROSITE" id="PS50801"/>
    </source>
</evidence>
<dbReference type="Gene3D" id="1.10.3210.10">
    <property type="entry name" value="Hypothetical protein af1432"/>
    <property type="match status" value="1"/>
</dbReference>
<dbReference type="InterPro" id="IPR002645">
    <property type="entry name" value="STAS_dom"/>
</dbReference>
<organism evidence="3 4">
    <name type="scientific">Uabimicrobium amorphum</name>
    <dbReference type="NCBI Taxonomy" id="2596890"/>
    <lineage>
        <taxon>Bacteria</taxon>
        <taxon>Pseudomonadati</taxon>
        <taxon>Planctomycetota</taxon>
        <taxon>Candidatus Uabimicrobiia</taxon>
        <taxon>Candidatus Uabimicrobiales</taxon>
        <taxon>Candidatus Uabimicrobiaceae</taxon>
        <taxon>Candidatus Uabimicrobium</taxon>
    </lineage>
</organism>
<dbReference type="Pfam" id="PF08668">
    <property type="entry name" value="HDOD"/>
    <property type="match status" value="1"/>
</dbReference>
<dbReference type="Proteomes" id="UP000326354">
    <property type="component" value="Chromosome"/>
</dbReference>
<dbReference type="InterPro" id="IPR013976">
    <property type="entry name" value="HDOD"/>
</dbReference>
<dbReference type="PANTHER" id="PTHR33525:SF3">
    <property type="entry name" value="RIBONUCLEASE Y"/>
    <property type="match status" value="1"/>
</dbReference>
<protein>
    <submittedName>
        <fullName evidence="3">HDIG domain protein</fullName>
    </submittedName>
</protein>